<protein>
    <recommendedName>
        <fullName evidence="4">F-box domain-containing protein</fullName>
    </recommendedName>
</protein>
<organism evidence="2 3">
    <name type="scientific">Tribonema minus</name>
    <dbReference type="NCBI Taxonomy" id="303371"/>
    <lineage>
        <taxon>Eukaryota</taxon>
        <taxon>Sar</taxon>
        <taxon>Stramenopiles</taxon>
        <taxon>Ochrophyta</taxon>
        <taxon>PX clade</taxon>
        <taxon>Xanthophyceae</taxon>
        <taxon>Tribonematales</taxon>
        <taxon>Tribonemataceae</taxon>
        <taxon>Tribonema</taxon>
    </lineage>
</organism>
<comment type="caution">
    <text evidence="2">The sequence shown here is derived from an EMBL/GenBank/DDBJ whole genome shotgun (WGS) entry which is preliminary data.</text>
</comment>
<reference evidence="2" key="1">
    <citation type="submission" date="2021-02" db="EMBL/GenBank/DDBJ databases">
        <title>First Annotated Genome of the Yellow-green Alga Tribonema minus.</title>
        <authorList>
            <person name="Mahan K.M."/>
        </authorList>
    </citation>
    <scope>NUCLEOTIDE SEQUENCE</scope>
    <source>
        <strain evidence="2">UTEX B ZZ1240</strain>
    </source>
</reference>
<sequence length="543" mass="60802">MNLPPDWRNMPAEALDGYMEYDEYSEGEYYEDDMMFVRPKGRGKRNGGGSAKKPKLPSVARPKPKVAELVKDVGGDRAAWAAELFKAVDDNNAQLIANSLRKLLPTDAATMELDDPVIKVVRNAFTRLEKNWKGECDRAKQTRIETEPDKEPVWMGGFPVPAEVFSQIMYTVDQQSALDSSATSKGWYKSTSTLPHWTHLNFSLRGGGGVMWSKMLQRIDAMRYRNPWRTPAALTIGHSIKVGAMKSLKAVMPQLQYLDLTAHGGFTHIANYHDLSKHFPNLKGLACDYKTFGSRNLPFGHDLQTLGHYYPNLQYLDYTCQLGFDQCNRHGGLRAHDIVRLADRMTKLRRLQINGFNGQSHAHTAEGMEGMMVALATKLPELTFLELRGGPVSAGGWRAFLKARRDADLPPLKQIAICVPYPQYMWSDPWMSKNQRLEEAAADRRDALDPVKVAAKKAREEEQEARRSGMVPGIALCEAFAADGICVSVTLPGWITNGKDEDGEVVTSGAKCGGLVCFRTNDYKGGSHRSYGCLWMMEDDNRW</sequence>
<evidence type="ECO:0000256" key="1">
    <source>
        <dbReference type="SAM" id="MobiDB-lite"/>
    </source>
</evidence>
<evidence type="ECO:0008006" key="4">
    <source>
        <dbReference type="Google" id="ProtNLM"/>
    </source>
</evidence>
<proteinExistence type="predicted"/>
<dbReference type="InterPro" id="IPR032675">
    <property type="entry name" value="LRR_dom_sf"/>
</dbReference>
<evidence type="ECO:0000313" key="3">
    <source>
        <dbReference type="Proteomes" id="UP000664859"/>
    </source>
</evidence>
<keyword evidence="3" id="KW-1185">Reference proteome</keyword>
<name>A0A835Z736_9STRA</name>
<dbReference type="EMBL" id="JAFCMP010000086">
    <property type="protein sequence ID" value="KAG5187663.1"/>
    <property type="molecule type" value="Genomic_DNA"/>
</dbReference>
<feature type="region of interest" description="Disordered" evidence="1">
    <location>
        <begin position="40"/>
        <end position="63"/>
    </location>
</feature>
<evidence type="ECO:0000313" key="2">
    <source>
        <dbReference type="EMBL" id="KAG5187663.1"/>
    </source>
</evidence>
<dbReference type="Gene3D" id="3.80.10.10">
    <property type="entry name" value="Ribonuclease Inhibitor"/>
    <property type="match status" value="1"/>
</dbReference>
<accession>A0A835Z736</accession>
<gene>
    <name evidence="2" type="ORF">JKP88DRAFT_353657</name>
</gene>
<dbReference type="Proteomes" id="UP000664859">
    <property type="component" value="Unassembled WGS sequence"/>
</dbReference>
<dbReference type="AlphaFoldDB" id="A0A835Z736"/>